<dbReference type="Pfam" id="PF13458">
    <property type="entry name" value="Peripla_BP_6"/>
    <property type="match status" value="1"/>
</dbReference>
<dbReference type="STRING" id="62101.AB835_08920"/>
<protein>
    <recommendedName>
        <fullName evidence="3">Leucine-binding protein domain-containing protein</fullName>
    </recommendedName>
</protein>
<keyword evidence="2" id="KW-0732">Signal</keyword>
<dbReference type="CDD" id="cd19979">
    <property type="entry name" value="PBP1_ABC_ligand_binding-like"/>
    <property type="match status" value="1"/>
</dbReference>
<dbReference type="PANTHER" id="PTHR30483">
    <property type="entry name" value="LEUCINE-SPECIFIC-BINDING PROTEIN"/>
    <property type="match status" value="1"/>
</dbReference>
<dbReference type="Gene3D" id="3.40.50.2300">
    <property type="match status" value="2"/>
</dbReference>
<gene>
    <name evidence="4" type="ORF">AB835_08920</name>
</gene>
<dbReference type="SUPFAM" id="SSF53822">
    <property type="entry name" value="Periplasmic binding protein-like I"/>
    <property type="match status" value="1"/>
</dbReference>
<evidence type="ECO:0000256" key="1">
    <source>
        <dbReference type="ARBA" id="ARBA00010062"/>
    </source>
</evidence>
<dbReference type="EMBL" id="MDLC01000029">
    <property type="protein sequence ID" value="ODS23398.1"/>
    <property type="molecule type" value="Genomic_DNA"/>
</dbReference>
<comment type="caution">
    <text evidence="4">The sequence shown here is derived from an EMBL/GenBank/DDBJ whole genome shotgun (WGS) entry which is preliminary data.</text>
</comment>
<comment type="similarity">
    <text evidence="1">Belongs to the leucine-binding protein family.</text>
</comment>
<evidence type="ECO:0000256" key="2">
    <source>
        <dbReference type="ARBA" id="ARBA00022729"/>
    </source>
</evidence>
<evidence type="ECO:0000313" key="4">
    <source>
        <dbReference type="EMBL" id="ODS23398.1"/>
    </source>
</evidence>
<accession>A0A1D2QP88</accession>
<sequence>MIRYLPLMLTLGAIILFAKNMHAAEPIHLYIDADRTGAQASGIAIEQGIRVALDEVGNQIAGRPVKVMIRDHHGSSVRSKRHLKEYLSDDQALVVFSGLHSPPLLENLSFINEHQILILDPWATAGPITRYPSKENWVFRLSVDDTKAGAVIVNSALKEGFKKPYLLLEETGWGRSNHKNMTAALKQQGITPLGVQWFNWNLGATGAKIMLRNIIDSGADVILLVANAAEGKTFAKAMLALVTDEDQVSLPIRSHWGITGGDFPQVISVADRRQLDLKFLQTRFSFVSSTPTPLSTKVLSHSQQLFPNTIKTAADIKAPTGFIHAYDLTRLFIVAVTNSGLSDDIKHDRQTLRSALENIDQPIEGLIKTYQKPFSTFSNINIDAHEALSADDFVMAYFNEENNIVLDQ</sequence>
<name>A0A1D2QP88_9GAMM</name>
<dbReference type="InterPro" id="IPR028082">
    <property type="entry name" value="Peripla_BP_I"/>
</dbReference>
<dbReference type="PANTHER" id="PTHR30483:SF6">
    <property type="entry name" value="PERIPLASMIC BINDING PROTEIN OF ABC TRANSPORTER FOR NATURAL AMINO ACIDS"/>
    <property type="match status" value="1"/>
</dbReference>
<dbReference type="InterPro" id="IPR028081">
    <property type="entry name" value="Leu-bd"/>
</dbReference>
<dbReference type="InterPro" id="IPR051010">
    <property type="entry name" value="BCAA_transport"/>
</dbReference>
<reference evidence="4 5" key="1">
    <citation type="journal article" date="2016" name="Appl. Environ. Microbiol.">
        <title>Lack of Overt Genome Reduction in the Bryostatin-Producing Bryozoan Symbiont "Candidatus Endobugula sertula".</title>
        <authorList>
            <person name="Miller I.J."/>
            <person name="Vanee N."/>
            <person name="Fong S.S."/>
            <person name="Lim-Fong G.E."/>
            <person name="Kwan J.C."/>
        </authorList>
    </citation>
    <scope>NUCLEOTIDE SEQUENCE [LARGE SCALE GENOMIC DNA]</scope>
    <source>
        <strain evidence="4">AB1-4</strain>
    </source>
</reference>
<organism evidence="4 5">
    <name type="scientific">Candidatus Endobugula sertula</name>
    <name type="common">Bugula neritina bacterial symbiont</name>
    <dbReference type="NCBI Taxonomy" id="62101"/>
    <lineage>
        <taxon>Bacteria</taxon>
        <taxon>Pseudomonadati</taxon>
        <taxon>Pseudomonadota</taxon>
        <taxon>Gammaproteobacteria</taxon>
        <taxon>Cellvibrionales</taxon>
        <taxon>Cellvibrionaceae</taxon>
        <taxon>Candidatus Endobugula</taxon>
    </lineage>
</organism>
<dbReference type="Proteomes" id="UP000242502">
    <property type="component" value="Unassembled WGS sequence"/>
</dbReference>
<evidence type="ECO:0000259" key="3">
    <source>
        <dbReference type="Pfam" id="PF13458"/>
    </source>
</evidence>
<proteinExistence type="inferred from homology"/>
<dbReference type="AlphaFoldDB" id="A0A1D2QP88"/>
<feature type="domain" description="Leucine-binding protein" evidence="3">
    <location>
        <begin position="35"/>
        <end position="238"/>
    </location>
</feature>
<evidence type="ECO:0000313" key="5">
    <source>
        <dbReference type="Proteomes" id="UP000242502"/>
    </source>
</evidence>